<proteinExistence type="predicted"/>
<dbReference type="OrthoDB" id="17346at2759"/>
<sequence length="52" mass="6032">MIHLRHIPPHFSHLSGLLNLFRSKLNGVNINPPNINIAARLTYCLRDWNVED</sequence>
<dbReference type="EnsemblMetazoa" id="Aqu2.1.09330_001">
    <property type="protein sequence ID" value="Aqu2.1.09330_001"/>
    <property type="gene ID" value="Aqu2.1.09330"/>
</dbReference>
<evidence type="ECO:0000313" key="1">
    <source>
        <dbReference type="EnsemblMetazoa" id="Aqu2.1.09330_001"/>
    </source>
</evidence>
<dbReference type="AlphaFoldDB" id="A0A1X7T499"/>
<organism evidence="1">
    <name type="scientific">Amphimedon queenslandica</name>
    <name type="common">Sponge</name>
    <dbReference type="NCBI Taxonomy" id="400682"/>
    <lineage>
        <taxon>Eukaryota</taxon>
        <taxon>Metazoa</taxon>
        <taxon>Porifera</taxon>
        <taxon>Demospongiae</taxon>
        <taxon>Heteroscleromorpha</taxon>
        <taxon>Haplosclerida</taxon>
        <taxon>Niphatidae</taxon>
        <taxon>Amphimedon</taxon>
    </lineage>
</organism>
<name>A0A1X7T499_AMPQE</name>
<dbReference type="STRING" id="400682.A0A1X7T499"/>
<protein>
    <submittedName>
        <fullName evidence="1">Uncharacterized protein</fullName>
    </submittedName>
</protein>
<dbReference type="InParanoid" id="A0A1X7T499"/>
<accession>A0A1X7T499</accession>
<reference evidence="1" key="1">
    <citation type="submission" date="2017-05" db="UniProtKB">
        <authorList>
            <consortium name="EnsemblMetazoa"/>
        </authorList>
    </citation>
    <scope>IDENTIFICATION</scope>
</reference>